<evidence type="ECO:0000313" key="3">
    <source>
        <dbReference type="Proteomes" id="UP000807850"/>
    </source>
</evidence>
<dbReference type="Gene3D" id="2.60.40.4070">
    <property type="match status" value="1"/>
</dbReference>
<dbReference type="Proteomes" id="UP000807850">
    <property type="component" value="Unassembled WGS sequence"/>
</dbReference>
<dbReference type="Pfam" id="PF13860">
    <property type="entry name" value="FlgD_ig"/>
    <property type="match status" value="1"/>
</dbReference>
<feature type="domain" description="FlgD/Vpr Ig-like" evidence="1">
    <location>
        <begin position="4"/>
        <end position="68"/>
    </location>
</feature>
<dbReference type="AlphaFoldDB" id="A0A9D6L826"/>
<accession>A0A9D6L826</accession>
<proteinExistence type="predicted"/>
<comment type="caution">
    <text evidence="2">The sequence shown here is derived from an EMBL/GenBank/DDBJ whole genome shotgun (WGS) entry which is preliminary data.</text>
</comment>
<gene>
    <name evidence="2" type="ORF">HY076_00010</name>
</gene>
<evidence type="ECO:0000259" key="1">
    <source>
        <dbReference type="Pfam" id="PF13860"/>
    </source>
</evidence>
<dbReference type="InterPro" id="IPR025965">
    <property type="entry name" value="FlgD/Vpr_Ig-like"/>
</dbReference>
<evidence type="ECO:0000313" key="2">
    <source>
        <dbReference type="EMBL" id="MBI3538645.1"/>
    </source>
</evidence>
<dbReference type="NCBIfam" id="TIGR04183">
    <property type="entry name" value="Por_Secre_tail"/>
    <property type="match status" value="1"/>
</dbReference>
<name>A0A9D6L826_UNCEI</name>
<reference evidence="2" key="1">
    <citation type="submission" date="2020-07" db="EMBL/GenBank/DDBJ databases">
        <title>Huge and variable diversity of episymbiotic CPR bacteria and DPANN archaea in groundwater ecosystems.</title>
        <authorList>
            <person name="He C.Y."/>
            <person name="Keren R."/>
            <person name="Whittaker M."/>
            <person name="Farag I.F."/>
            <person name="Doudna J."/>
            <person name="Cate J.H.D."/>
            <person name="Banfield J.F."/>
        </authorList>
    </citation>
    <scope>NUCLEOTIDE SEQUENCE</scope>
    <source>
        <strain evidence="2">NC_groundwater_928_Pr1_S-0.2um_72_17</strain>
    </source>
</reference>
<organism evidence="2 3">
    <name type="scientific">Eiseniibacteriota bacterium</name>
    <dbReference type="NCBI Taxonomy" id="2212470"/>
    <lineage>
        <taxon>Bacteria</taxon>
        <taxon>Candidatus Eiseniibacteriota</taxon>
    </lineage>
</organism>
<protein>
    <submittedName>
        <fullName evidence="2">T9SS type A sorting domain-containing protein</fullName>
    </submittedName>
</protein>
<sequence>MQGALSLRFALPRDAEVSLAIYDAAGREVRTLASGAWPAGDHDVTWDGRDRSGRATASGLYLVRLEAEGRTIVRRVMTLR</sequence>
<dbReference type="InterPro" id="IPR026444">
    <property type="entry name" value="Secre_tail"/>
</dbReference>
<dbReference type="EMBL" id="JACQAY010000001">
    <property type="protein sequence ID" value="MBI3538645.1"/>
    <property type="molecule type" value="Genomic_DNA"/>
</dbReference>